<keyword evidence="2" id="KW-1003">Cell membrane</keyword>
<evidence type="ECO:0000256" key="5">
    <source>
        <dbReference type="ARBA" id="ARBA00023136"/>
    </source>
</evidence>
<dbReference type="EMBL" id="CP031217">
    <property type="protein sequence ID" value="AXH11422.1"/>
    <property type="molecule type" value="Genomic_DNA"/>
</dbReference>
<keyword evidence="4 6" id="KW-1133">Transmembrane helix</keyword>
<dbReference type="KEGG" id="hbv:ABIV_0401"/>
<dbReference type="InterPro" id="IPR003339">
    <property type="entry name" value="ABC/ECF_trnsptr_transmembrane"/>
</dbReference>
<dbReference type="Pfam" id="PF02361">
    <property type="entry name" value="CbiQ"/>
    <property type="match status" value="1"/>
</dbReference>
<evidence type="ECO:0000256" key="4">
    <source>
        <dbReference type="ARBA" id="ARBA00022989"/>
    </source>
</evidence>
<gene>
    <name evidence="7" type="primary">cbiQ</name>
    <name evidence="7" type="ORF">ABIV_0401</name>
    <name evidence="8" type="ORF">CRV05_10715</name>
</gene>
<dbReference type="CDD" id="cd16914">
    <property type="entry name" value="EcfT"/>
    <property type="match status" value="1"/>
</dbReference>
<feature type="transmembrane region" description="Helical" evidence="6">
    <location>
        <begin position="77"/>
        <end position="93"/>
    </location>
</feature>
<proteinExistence type="predicted"/>
<dbReference type="RefSeq" id="WP_114838300.1">
    <property type="nucleotide sequence ID" value="NZ_CP031217.1"/>
</dbReference>
<dbReference type="GO" id="GO:0005886">
    <property type="term" value="C:plasma membrane"/>
    <property type="evidence" value="ECO:0007669"/>
    <property type="project" value="UniProtKB-ARBA"/>
</dbReference>
<evidence type="ECO:0000256" key="6">
    <source>
        <dbReference type="SAM" id="Phobius"/>
    </source>
</evidence>
<keyword evidence="3 6" id="KW-0812">Transmembrane</keyword>
<dbReference type="PANTHER" id="PTHR34857:SF2">
    <property type="entry name" value="SLL0384 PROTEIN"/>
    <property type="match status" value="1"/>
</dbReference>
<accession>A0AAX2A792</accession>
<feature type="transmembrane region" description="Helical" evidence="6">
    <location>
        <begin position="51"/>
        <end position="71"/>
    </location>
</feature>
<feature type="transmembrane region" description="Helical" evidence="6">
    <location>
        <begin position="13"/>
        <end position="39"/>
    </location>
</feature>
<evidence type="ECO:0000313" key="9">
    <source>
        <dbReference type="Proteomes" id="UP000253850"/>
    </source>
</evidence>
<evidence type="ECO:0000313" key="8">
    <source>
        <dbReference type="EMBL" id="RXK09391.1"/>
    </source>
</evidence>
<name>A0AAX2A792_9BACT</name>
<keyword evidence="10" id="KW-1185">Reference proteome</keyword>
<dbReference type="Proteomes" id="UP000289193">
    <property type="component" value="Unassembled WGS sequence"/>
</dbReference>
<organism evidence="8 10">
    <name type="scientific">Halarcobacter bivalviorum</name>
    <dbReference type="NCBI Taxonomy" id="663364"/>
    <lineage>
        <taxon>Bacteria</taxon>
        <taxon>Pseudomonadati</taxon>
        <taxon>Campylobacterota</taxon>
        <taxon>Epsilonproteobacteria</taxon>
        <taxon>Campylobacterales</taxon>
        <taxon>Arcobacteraceae</taxon>
        <taxon>Halarcobacter</taxon>
    </lineage>
</organism>
<dbReference type="AlphaFoldDB" id="A0AAX2A792"/>
<evidence type="ECO:0000256" key="1">
    <source>
        <dbReference type="ARBA" id="ARBA00004141"/>
    </source>
</evidence>
<dbReference type="PANTHER" id="PTHR34857">
    <property type="entry name" value="SLL0384 PROTEIN"/>
    <property type="match status" value="1"/>
</dbReference>
<dbReference type="EMBL" id="PDKM01000006">
    <property type="protein sequence ID" value="RXK09391.1"/>
    <property type="molecule type" value="Genomic_DNA"/>
</dbReference>
<protein>
    <submittedName>
        <fullName evidence="8">Cobalt ABC transporter permease</fullName>
    </submittedName>
    <submittedName>
        <fullName evidence="7">Cobalt/nickel ECF transporter CbiMNQO, T component CbiQ</fullName>
    </submittedName>
</protein>
<keyword evidence="5 6" id="KW-0472">Membrane</keyword>
<evidence type="ECO:0000256" key="2">
    <source>
        <dbReference type="ARBA" id="ARBA00022475"/>
    </source>
</evidence>
<sequence>MIFLSPTISFVSAIFYSIFISFSNVELLYLLPILYVLFCEYKNIFQIFKRLIFLNLFILMIFIVLLLQTTFEEAFNIYLRTNMIILFNLTVFYRSSGYDIVRALNDLKFPNKVVSSIYFTLKMIQILSDELKSIRMTLRARGFRANSSLFTYETYGNLFGHIFVKSIKKAQALEESFNLRGFHGRIYLINQIKISYFDLILLFLISMLYVKGFVV</sequence>
<reference evidence="8 10" key="1">
    <citation type="submission" date="2017-10" db="EMBL/GenBank/DDBJ databases">
        <title>Genomics of the genus Arcobacter.</title>
        <authorList>
            <person name="Perez-Cataluna A."/>
            <person name="Figueras M.J."/>
        </authorList>
    </citation>
    <scope>NUCLEOTIDE SEQUENCE [LARGE SCALE GENOMIC DNA]</scope>
    <source>
        <strain evidence="8 10">CECT 7835</strain>
    </source>
</reference>
<evidence type="ECO:0000256" key="3">
    <source>
        <dbReference type="ARBA" id="ARBA00022692"/>
    </source>
</evidence>
<dbReference type="Proteomes" id="UP000253850">
    <property type="component" value="Chromosome"/>
</dbReference>
<evidence type="ECO:0000313" key="10">
    <source>
        <dbReference type="Proteomes" id="UP000289193"/>
    </source>
</evidence>
<comment type="subcellular location">
    <subcellularLocation>
        <location evidence="1">Membrane</location>
        <topology evidence="1">Multi-pass membrane protein</topology>
    </subcellularLocation>
</comment>
<dbReference type="InterPro" id="IPR051611">
    <property type="entry name" value="ECF_transporter_component"/>
</dbReference>
<evidence type="ECO:0000313" key="7">
    <source>
        <dbReference type="EMBL" id="AXH11422.1"/>
    </source>
</evidence>
<feature type="transmembrane region" description="Helical" evidence="6">
    <location>
        <begin position="194"/>
        <end position="214"/>
    </location>
</feature>
<reference evidence="7 9" key="2">
    <citation type="submission" date="2018-07" db="EMBL/GenBank/DDBJ databases">
        <title>Complete genome of the Arcobacter bivalviorum type strain LMG 26154.</title>
        <authorList>
            <person name="Miller W.G."/>
            <person name="Yee E."/>
            <person name="Bono J.L."/>
        </authorList>
    </citation>
    <scope>NUCLEOTIDE SEQUENCE [LARGE SCALE GENOMIC DNA]</scope>
    <source>
        <strain evidence="7 9">LMG 26154</strain>
    </source>
</reference>